<dbReference type="SUPFAM" id="SSF111283">
    <property type="entry name" value="Putative modulator of DNA gyrase, PmbA/TldD"/>
    <property type="match status" value="1"/>
</dbReference>
<dbReference type="EMBL" id="CP058559">
    <property type="protein sequence ID" value="QNO16043.1"/>
    <property type="molecule type" value="Genomic_DNA"/>
</dbReference>
<dbReference type="KEGG" id="acae:HYG86_15340"/>
<evidence type="ECO:0000259" key="2">
    <source>
        <dbReference type="Pfam" id="PF01523"/>
    </source>
</evidence>
<evidence type="ECO:0000313" key="5">
    <source>
        <dbReference type="Proteomes" id="UP000516160"/>
    </source>
</evidence>
<dbReference type="InterPro" id="IPR002510">
    <property type="entry name" value="Metalloprtase-TldD/E_N"/>
</dbReference>
<dbReference type="InterPro" id="IPR047657">
    <property type="entry name" value="PmbA"/>
</dbReference>
<dbReference type="PANTHER" id="PTHR43421">
    <property type="entry name" value="METALLOPROTEASE PMBA"/>
    <property type="match status" value="1"/>
</dbReference>
<accession>A0A7G9WBI1</accession>
<dbReference type="Pfam" id="PF01523">
    <property type="entry name" value="PmbA_TldD_1st"/>
    <property type="match status" value="1"/>
</dbReference>
<dbReference type="RefSeq" id="WP_213166440.1">
    <property type="nucleotide sequence ID" value="NZ_CP058559.1"/>
</dbReference>
<dbReference type="AlphaFoldDB" id="A0A7G9WBI1"/>
<name>A0A7G9WBI1_ALKCA</name>
<dbReference type="Proteomes" id="UP000516160">
    <property type="component" value="Chromosome"/>
</dbReference>
<dbReference type="InterPro" id="IPR045569">
    <property type="entry name" value="Metalloprtase-TldD/E_C"/>
</dbReference>
<organism evidence="4 5">
    <name type="scientific">Alkalicella caledoniensis</name>
    <dbReference type="NCBI Taxonomy" id="2731377"/>
    <lineage>
        <taxon>Bacteria</taxon>
        <taxon>Bacillati</taxon>
        <taxon>Bacillota</taxon>
        <taxon>Clostridia</taxon>
        <taxon>Eubacteriales</taxon>
        <taxon>Proteinivoracaceae</taxon>
        <taxon>Alkalicella</taxon>
    </lineage>
</organism>
<dbReference type="Gene3D" id="3.30.2290.10">
    <property type="entry name" value="PmbA/TldD superfamily"/>
    <property type="match status" value="1"/>
</dbReference>
<dbReference type="GO" id="GO:0005829">
    <property type="term" value="C:cytosol"/>
    <property type="evidence" value="ECO:0007669"/>
    <property type="project" value="TreeGrafter"/>
</dbReference>
<evidence type="ECO:0000313" key="4">
    <source>
        <dbReference type="EMBL" id="QNO16043.1"/>
    </source>
</evidence>
<proteinExistence type="inferred from homology"/>
<feature type="domain" description="Metalloprotease TldD/E N-terminal" evidence="2">
    <location>
        <begin position="15"/>
        <end position="72"/>
    </location>
</feature>
<dbReference type="GO" id="GO:0006508">
    <property type="term" value="P:proteolysis"/>
    <property type="evidence" value="ECO:0007669"/>
    <property type="project" value="InterPro"/>
</dbReference>
<reference evidence="4 5" key="1">
    <citation type="submission" date="2020-07" db="EMBL/GenBank/DDBJ databases">
        <title>Alkalicella. sp. LB2 genome.</title>
        <authorList>
            <person name="Postec A."/>
            <person name="Quemeneur M."/>
        </authorList>
    </citation>
    <scope>NUCLEOTIDE SEQUENCE [LARGE SCALE GENOMIC DNA]</scope>
    <source>
        <strain evidence="4 5">LB2</strain>
    </source>
</reference>
<evidence type="ECO:0000256" key="1">
    <source>
        <dbReference type="ARBA" id="ARBA00005836"/>
    </source>
</evidence>
<comment type="similarity">
    <text evidence="1">Belongs to the peptidase U62 family.</text>
</comment>
<sequence length="438" mass="47323">MGKIFELASKNFQEAELYIKSEKKLSIRLSGDQPKGGDGSRITEYALRAVKNNNMGTAVTTSEEDISIVERAEISLANQTTVPVKFSNSTPASVCCEDSTVSNMKSEELLEEGLRISKLFAEVAPNIKPEISLTAVTKNIAIQNTAGFNANYNKTLYNVGVSTKSPKGFNEVYHVKNSSSFQPITGEDVEKLISMHKIAQNRVKGIGGKLPVIFSGKAMGSLILRVLAGVNSDIILKGISPVKDKMGEQVFSQNITIRDDGTFKGGLGTCAFDDEGTPGQNTLVYENGVLRSYLADISSATKLGINPTGNSFKRTMFSEDIEDHPSVEASNIIVEGLTVADDELFKEVKRGIFVESVMGAHTGNINAGDYSLNVSSGYLIEDGKLVGKVQDTMVAGNIYEDFKNVVSMGTELQPLMAIFFSLGYSPNVLFKDISVVVE</sequence>
<feature type="domain" description="Metalloprotease TldD/E C-terminal" evidence="3">
    <location>
        <begin position="208"/>
        <end position="435"/>
    </location>
</feature>
<keyword evidence="5" id="KW-1185">Reference proteome</keyword>
<dbReference type="InterPro" id="IPR035068">
    <property type="entry name" value="TldD/PmbA_N"/>
</dbReference>
<protein>
    <submittedName>
        <fullName evidence="4">TldD/PmbA family protein</fullName>
    </submittedName>
</protein>
<dbReference type="Pfam" id="PF19289">
    <property type="entry name" value="PmbA_TldD_3rd"/>
    <property type="match status" value="1"/>
</dbReference>
<dbReference type="PANTHER" id="PTHR43421:SF1">
    <property type="entry name" value="METALLOPROTEASE PMBA"/>
    <property type="match status" value="1"/>
</dbReference>
<dbReference type="GO" id="GO:0008237">
    <property type="term" value="F:metallopeptidase activity"/>
    <property type="evidence" value="ECO:0007669"/>
    <property type="project" value="InterPro"/>
</dbReference>
<gene>
    <name evidence="4" type="ORF">HYG86_15340</name>
</gene>
<evidence type="ECO:0000259" key="3">
    <source>
        <dbReference type="Pfam" id="PF19289"/>
    </source>
</evidence>
<dbReference type="InterPro" id="IPR036059">
    <property type="entry name" value="TldD/PmbA_sf"/>
</dbReference>